<feature type="region of interest" description="Disordered" evidence="1">
    <location>
        <begin position="32"/>
        <end position="92"/>
    </location>
</feature>
<dbReference type="VEuPathDB" id="FungiDB:A9K55_004570"/>
<dbReference type="EMBL" id="CP023325">
    <property type="protein sequence ID" value="ATY65060.1"/>
    <property type="molecule type" value="Genomic_DNA"/>
</dbReference>
<evidence type="ECO:0000313" key="3">
    <source>
        <dbReference type="Proteomes" id="UP000323067"/>
    </source>
</evidence>
<feature type="compositionally biased region" description="Pro residues" evidence="1">
    <location>
        <begin position="77"/>
        <end position="87"/>
    </location>
</feature>
<feature type="compositionally biased region" description="Polar residues" evidence="1">
    <location>
        <begin position="50"/>
        <end position="72"/>
    </location>
</feature>
<dbReference type="VEuPathDB" id="FungiDB:CCM_04025"/>
<dbReference type="Proteomes" id="UP000323067">
    <property type="component" value="Chromosome v"/>
</dbReference>
<gene>
    <name evidence="2" type="ORF">A9K55_004570</name>
</gene>
<organism evidence="2 3">
    <name type="scientific">Cordyceps militaris</name>
    <name type="common">Caterpillar fungus</name>
    <name type="synonym">Clavaria militaris</name>
    <dbReference type="NCBI Taxonomy" id="73501"/>
    <lineage>
        <taxon>Eukaryota</taxon>
        <taxon>Fungi</taxon>
        <taxon>Dikarya</taxon>
        <taxon>Ascomycota</taxon>
        <taxon>Pezizomycotina</taxon>
        <taxon>Sordariomycetes</taxon>
        <taxon>Hypocreomycetidae</taxon>
        <taxon>Hypocreales</taxon>
        <taxon>Cordycipitaceae</taxon>
        <taxon>Cordyceps</taxon>
    </lineage>
</organism>
<protein>
    <submittedName>
        <fullName evidence="2">Uncharacterized protein</fullName>
    </submittedName>
</protein>
<reference evidence="2 3" key="1">
    <citation type="journal article" date="2017" name="BMC Genomics">
        <title>Chromosome level assembly and secondary metabolite potential of the parasitic fungus Cordyceps militaris.</title>
        <authorList>
            <person name="Kramer G.J."/>
            <person name="Nodwell J.R."/>
        </authorList>
    </citation>
    <scope>NUCLEOTIDE SEQUENCE [LARGE SCALE GENOMIC DNA]</scope>
    <source>
        <strain evidence="2 3">ATCC 34164</strain>
    </source>
</reference>
<accession>A0A2H4SPM7</accession>
<proteinExistence type="predicted"/>
<evidence type="ECO:0000313" key="2">
    <source>
        <dbReference type="EMBL" id="ATY65060.1"/>
    </source>
</evidence>
<sequence length="138" mass="15063">MGIYMDMTGVRLVVTNKCQRGRRIRGANMWPAKAQGRLESNEAPAATAAMQGQQRHSTGTCPPLLLSSSPQQCARAHPPPPSSPPPSGQARGCLEAVRVASINNNQTRKVKTALPLWRDGCLPRYSTYNAIKIQQRKT</sequence>
<evidence type="ECO:0000256" key="1">
    <source>
        <dbReference type="SAM" id="MobiDB-lite"/>
    </source>
</evidence>
<name>A0A2H4SPM7_CORMI</name>
<dbReference type="AlphaFoldDB" id="A0A2H4SPM7"/>